<accession>A0ABR1JU76</accession>
<protein>
    <submittedName>
        <fullName evidence="1">Uncharacterized protein</fullName>
    </submittedName>
</protein>
<keyword evidence="2" id="KW-1185">Reference proteome</keyword>
<dbReference type="EMBL" id="JBANRG010000004">
    <property type="protein sequence ID" value="KAK7467429.1"/>
    <property type="molecule type" value="Genomic_DNA"/>
</dbReference>
<reference evidence="1 2" key="1">
    <citation type="submission" date="2024-01" db="EMBL/GenBank/DDBJ databases">
        <title>A draft genome for the cacao thread blight pathogen Marasmiellus scandens.</title>
        <authorList>
            <person name="Baruah I.K."/>
            <person name="Leung J."/>
            <person name="Bukari Y."/>
            <person name="Amoako-Attah I."/>
            <person name="Meinhardt L.W."/>
            <person name="Bailey B.A."/>
            <person name="Cohen S.P."/>
        </authorList>
    </citation>
    <scope>NUCLEOTIDE SEQUENCE [LARGE SCALE GENOMIC DNA]</scope>
    <source>
        <strain evidence="1 2">GH-19</strain>
    </source>
</reference>
<name>A0ABR1JU76_9AGAR</name>
<organism evidence="1 2">
    <name type="scientific">Marasmiellus scandens</name>
    <dbReference type="NCBI Taxonomy" id="2682957"/>
    <lineage>
        <taxon>Eukaryota</taxon>
        <taxon>Fungi</taxon>
        <taxon>Dikarya</taxon>
        <taxon>Basidiomycota</taxon>
        <taxon>Agaricomycotina</taxon>
        <taxon>Agaricomycetes</taxon>
        <taxon>Agaricomycetidae</taxon>
        <taxon>Agaricales</taxon>
        <taxon>Marasmiineae</taxon>
        <taxon>Omphalotaceae</taxon>
        <taxon>Marasmiellus</taxon>
    </lineage>
</organism>
<evidence type="ECO:0000313" key="1">
    <source>
        <dbReference type="EMBL" id="KAK7467429.1"/>
    </source>
</evidence>
<comment type="caution">
    <text evidence="1">The sequence shown here is derived from an EMBL/GenBank/DDBJ whole genome shotgun (WGS) entry which is preliminary data.</text>
</comment>
<sequence length="59" mass="7273">MPKAPRSNYLLNRQKRYHPYPRTRGLTEEEMLEMLLDYITRRLARLQIQDDHIPHRIDI</sequence>
<gene>
    <name evidence="1" type="ORF">VKT23_004483</name>
</gene>
<dbReference type="Proteomes" id="UP001498398">
    <property type="component" value="Unassembled WGS sequence"/>
</dbReference>
<proteinExistence type="predicted"/>
<evidence type="ECO:0000313" key="2">
    <source>
        <dbReference type="Proteomes" id="UP001498398"/>
    </source>
</evidence>